<evidence type="ECO:0000313" key="3">
    <source>
        <dbReference type="Proteomes" id="UP000018769"/>
    </source>
</evidence>
<evidence type="ECO:0008006" key="4">
    <source>
        <dbReference type="Google" id="ProtNLM"/>
    </source>
</evidence>
<dbReference type="EMBL" id="HG793133">
    <property type="protein sequence ID" value="CDK30602.1"/>
    <property type="molecule type" value="Genomic_DNA"/>
</dbReference>
<accession>V6DG78</accession>
<evidence type="ECO:0000256" key="1">
    <source>
        <dbReference type="SAM" id="Phobius"/>
    </source>
</evidence>
<gene>
    <name evidence="2" type="ORF">BABL1_gene_414</name>
</gene>
<dbReference type="AlphaFoldDB" id="V6DG78"/>
<name>V6DG78_9BACT</name>
<feature type="transmembrane region" description="Helical" evidence="1">
    <location>
        <begin position="12"/>
        <end position="34"/>
    </location>
</feature>
<sequence>MLFSYKHIKFCIKMYTILFLFNLNLVAMTISVSLEENKSKILVQAISDNDVQTVKNILDSGILDIPRETLKESILLAAINGNCTIFELLENVVPRQTHRQAYEILKVRCPNFRTENS</sequence>
<keyword evidence="1" id="KW-0812">Transmembrane</keyword>
<dbReference type="Proteomes" id="UP000018769">
    <property type="component" value="Chromosome I"/>
</dbReference>
<dbReference type="RefSeq" id="WP_023791992.1">
    <property type="nucleotide sequence ID" value="NC_023003.1"/>
</dbReference>
<keyword evidence="1" id="KW-0472">Membrane</keyword>
<organism evidence="2 3">
    <name type="scientific">Candidatus Babela massiliensis</name>
    <dbReference type="NCBI Taxonomy" id="673862"/>
    <lineage>
        <taxon>Bacteria</taxon>
        <taxon>Candidatus Babelota</taxon>
        <taxon>Candidatus Babeliae</taxon>
        <taxon>Candidatus Babeliales</taxon>
        <taxon>Candidatus Babeliaceae</taxon>
        <taxon>Candidatus Babela</taxon>
    </lineage>
</organism>
<protein>
    <recommendedName>
        <fullName evidence="4">Ankyrin repeats containing protein</fullName>
    </recommendedName>
</protein>
<reference evidence="2 3" key="1">
    <citation type="journal article" date="2015" name="Biol. Direct">
        <title>Babela massiliensis, a representative of a widespread bacterial phylum with unusual adaptations to parasitism in amoebae.</title>
        <authorList>
            <person name="Pagnier I."/>
            <person name="Yutin N."/>
            <person name="Croce O."/>
            <person name="Makarova K.S."/>
            <person name="Wolf Y.I."/>
            <person name="Benamar S."/>
            <person name="Raoult D."/>
            <person name="Koonin E.V."/>
            <person name="La Scola B."/>
        </authorList>
    </citation>
    <scope>NUCLEOTIDE SEQUENCE [LARGE SCALE GENOMIC DNA]</scope>
    <source>
        <strain evidence="3">BABL1</strain>
    </source>
</reference>
<dbReference type="HOGENOM" id="CLU_2080449_0_0_7"/>
<keyword evidence="3" id="KW-1185">Reference proteome</keyword>
<proteinExistence type="predicted"/>
<evidence type="ECO:0000313" key="2">
    <source>
        <dbReference type="EMBL" id="CDK30602.1"/>
    </source>
</evidence>
<dbReference type="KEGG" id="dpb:BABL1_gene_414"/>
<keyword evidence="1" id="KW-1133">Transmembrane helix</keyword>